<name>A0A381YR10_9ZZZZ</name>
<sequence length="432" mass="48547">MKPIACLRIPNYAWQIEAERSPELRKCSIIIAGKIFDLPNKLTSTRNNSGIKSPSTRVVFETSPDLTDITLGMPLTEATANHHDALVIEADTTFYNLVFEEIIERLEHLIPDIEVAGPGLVYVGIWGVQKLYGDDAHVVRLLANAVNRFDLRIGVGDNKWMAYAASLISRANSARKVTGDPGQFLDKLPVDSLPVSFPLIKKLHAFGLKTMGHIADIQRGPMEAQFGQIGGIAWELSNGIDNRPLIPKQSVVEVSEHLDFPSPTVNITTIFLAVESLLDHAYKRTVLSNRFARQVNIHSQVSRHAPWTMQVAFKDPANNKHKALFAIKSKLNTVSFPGPLEDMTLTLSGITGEVGQQESMWKDVKRDYDLQETFKQLNRRLRVTPPIYQVRELEPWSRIPERRYALVQLNTKNDDKESHDENTYGKTLITGH</sequence>
<evidence type="ECO:0000256" key="1">
    <source>
        <dbReference type="ARBA" id="ARBA00022763"/>
    </source>
</evidence>
<dbReference type="InterPro" id="IPR001126">
    <property type="entry name" value="UmuC"/>
</dbReference>
<dbReference type="Gene3D" id="3.40.1170.60">
    <property type="match status" value="1"/>
</dbReference>
<organism evidence="3">
    <name type="scientific">marine metagenome</name>
    <dbReference type="NCBI Taxonomy" id="408172"/>
    <lineage>
        <taxon>unclassified sequences</taxon>
        <taxon>metagenomes</taxon>
        <taxon>ecological metagenomes</taxon>
    </lineage>
</organism>
<accession>A0A381YR10</accession>
<feature type="domain" description="UmuC" evidence="2">
    <location>
        <begin position="12"/>
        <end position="166"/>
    </location>
</feature>
<dbReference type="PANTHER" id="PTHR35369">
    <property type="entry name" value="BLR3025 PROTEIN-RELATED"/>
    <property type="match status" value="1"/>
</dbReference>
<dbReference type="EMBL" id="UINC01018843">
    <property type="protein sequence ID" value="SVA79445.1"/>
    <property type="molecule type" value="Genomic_DNA"/>
</dbReference>
<protein>
    <recommendedName>
        <fullName evidence="2">UmuC domain-containing protein</fullName>
    </recommendedName>
</protein>
<evidence type="ECO:0000259" key="2">
    <source>
        <dbReference type="Pfam" id="PF00817"/>
    </source>
</evidence>
<dbReference type="Gene3D" id="3.30.70.270">
    <property type="match status" value="1"/>
</dbReference>
<evidence type="ECO:0000313" key="3">
    <source>
        <dbReference type="EMBL" id="SVA79445.1"/>
    </source>
</evidence>
<dbReference type="Pfam" id="PF00817">
    <property type="entry name" value="IMS"/>
    <property type="match status" value="1"/>
</dbReference>
<dbReference type="InterPro" id="IPR043502">
    <property type="entry name" value="DNA/RNA_pol_sf"/>
</dbReference>
<dbReference type="InterPro" id="IPR050356">
    <property type="entry name" value="SulA_CellDiv_inhibitor"/>
</dbReference>
<dbReference type="SUPFAM" id="SSF56672">
    <property type="entry name" value="DNA/RNA polymerases"/>
    <property type="match status" value="1"/>
</dbReference>
<dbReference type="AlphaFoldDB" id="A0A381YR10"/>
<keyword evidence="1" id="KW-0227">DNA damage</keyword>
<gene>
    <name evidence="3" type="ORF">METZ01_LOCUS132299</name>
</gene>
<dbReference type="GO" id="GO:0006281">
    <property type="term" value="P:DNA repair"/>
    <property type="evidence" value="ECO:0007669"/>
    <property type="project" value="InterPro"/>
</dbReference>
<dbReference type="InterPro" id="IPR043128">
    <property type="entry name" value="Rev_trsase/Diguanyl_cyclase"/>
</dbReference>
<reference evidence="3" key="1">
    <citation type="submission" date="2018-05" db="EMBL/GenBank/DDBJ databases">
        <authorList>
            <person name="Lanie J.A."/>
            <person name="Ng W.-L."/>
            <person name="Kazmierczak K.M."/>
            <person name="Andrzejewski T.M."/>
            <person name="Davidsen T.M."/>
            <person name="Wayne K.J."/>
            <person name="Tettelin H."/>
            <person name="Glass J.I."/>
            <person name="Rusch D."/>
            <person name="Podicherti R."/>
            <person name="Tsui H.-C.T."/>
            <person name="Winkler M.E."/>
        </authorList>
    </citation>
    <scope>NUCLEOTIDE SEQUENCE</scope>
</reference>
<proteinExistence type="predicted"/>
<dbReference type="PANTHER" id="PTHR35369:SF2">
    <property type="entry name" value="BLR3025 PROTEIN"/>
    <property type="match status" value="1"/>
</dbReference>